<feature type="signal peptide" evidence="4">
    <location>
        <begin position="1"/>
        <end position="21"/>
    </location>
</feature>
<dbReference type="PROSITE" id="PS51257">
    <property type="entry name" value="PROKAR_LIPOPROTEIN"/>
    <property type="match status" value="1"/>
</dbReference>
<dbReference type="AlphaFoldDB" id="A0A1H6RP25"/>
<dbReference type="Pfam" id="PF14559">
    <property type="entry name" value="TPR_19"/>
    <property type="match status" value="1"/>
</dbReference>
<dbReference type="Pfam" id="PF13432">
    <property type="entry name" value="TPR_16"/>
    <property type="match status" value="2"/>
</dbReference>
<evidence type="ECO:0000313" key="5">
    <source>
        <dbReference type="EMBL" id="SEI57501.1"/>
    </source>
</evidence>
<dbReference type="InterPro" id="IPR013360">
    <property type="entry name" value="Pilus_4_PilW"/>
</dbReference>
<feature type="repeat" description="TPR" evidence="3">
    <location>
        <begin position="70"/>
        <end position="103"/>
    </location>
</feature>
<dbReference type="NCBIfam" id="TIGR02521">
    <property type="entry name" value="type_IV_pilW"/>
    <property type="match status" value="1"/>
</dbReference>
<dbReference type="PROSITE" id="PS50005">
    <property type="entry name" value="TPR"/>
    <property type="match status" value="3"/>
</dbReference>
<evidence type="ECO:0000313" key="6">
    <source>
        <dbReference type="Proteomes" id="UP000242999"/>
    </source>
</evidence>
<proteinExistence type="predicted"/>
<feature type="repeat" description="TPR" evidence="3">
    <location>
        <begin position="36"/>
        <end position="69"/>
    </location>
</feature>
<dbReference type="SMART" id="SM00028">
    <property type="entry name" value="TPR"/>
    <property type="match status" value="3"/>
</dbReference>
<dbReference type="InterPro" id="IPR050498">
    <property type="entry name" value="Ycf3"/>
</dbReference>
<dbReference type="SUPFAM" id="SSF81901">
    <property type="entry name" value="HCP-like"/>
    <property type="match status" value="1"/>
</dbReference>
<dbReference type="Proteomes" id="UP000242999">
    <property type="component" value="Unassembled WGS sequence"/>
</dbReference>
<evidence type="ECO:0000256" key="2">
    <source>
        <dbReference type="ARBA" id="ARBA00022803"/>
    </source>
</evidence>
<name>A0A1H6RP25_9GAMM</name>
<dbReference type="InterPro" id="IPR011990">
    <property type="entry name" value="TPR-like_helical_dom_sf"/>
</dbReference>
<dbReference type="InterPro" id="IPR019734">
    <property type="entry name" value="TPR_rpt"/>
</dbReference>
<evidence type="ECO:0000256" key="1">
    <source>
        <dbReference type="ARBA" id="ARBA00022737"/>
    </source>
</evidence>
<gene>
    <name evidence="5" type="ORF">SAMN05421831_104173</name>
</gene>
<keyword evidence="6" id="KW-1185">Reference proteome</keyword>
<reference evidence="6" key="1">
    <citation type="submission" date="2016-10" db="EMBL/GenBank/DDBJ databases">
        <authorList>
            <person name="Varghese N."/>
            <person name="Submissions S."/>
        </authorList>
    </citation>
    <scope>NUCLEOTIDE SEQUENCE [LARGE SCALE GENOMIC DNA]</scope>
    <source>
        <strain evidence="6">DSM 7165</strain>
    </source>
</reference>
<dbReference type="PANTHER" id="PTHR44858:SF1">
    <property type="entry name" value="UDP-N-ACETYLGLUCOSAMINE--PEPTIDE N-ACETYLGLUCOSAMINYLTRANSFERASE SPINDLY-RELATED"/>
    <property type="match status" value="1"/>
</dbReference>
<evidence type="ECO:0000256" key="4">
    <source>
        <dbReference type="SAM" id="SignalP"/>
    </source>
</evidence>
<keyword evidence="2 3" id="KW-0802">TPR repeat</keyword>
<evidence type="ECO:0000256" key="3">
    <source>
        <dbReference type="PROSITE-ProRule" id="PRU00339"/>
    </source>
</evidence>
<keyword evidence="1" id="KW-0677">Repeat</keyword>
<dbReference type="RefSeq" id="WP_177166808.1">
    <property type="nucleotide sequence ID" value="NZ_FNYH01000004.1"/>
</dbReference>
<dbReference type="Gene3D" id="1.25.40.10">
    <property type="entry name" value="Tetratricopeptide repeat domain"/>
    <property type="match status" value="1"/>
</dbReference>
<accession>A0A1H6RP25</accession>
<keyword evidence="4" id="KW-0732">Signal</keyword>
<organism evidence="5 6">
    <name type="scientific">Allopseudospirillum japonicum</name>
    <dbReference type="NCBI Taxonomy" id="64971"/>
    <lineage>
        <taxon>Bacteria</taxon>
        <taxon>Pseudomonadati</taxon>
        <taxon>Pseudomonadota</taxon>
        <taxon>Gammaproteobacteria</taxon>
        <taxon>Oceanospirillales</taxon>
        <taxon>Oceanospirillaceae</taxon>
        <taxon>Allopseudospirillum</taxon>
    </lineage>
</organism>
<feature type="repeat" description="TPR" evidence="3">
    <location>
        <begin position="140"/>
        <end position="173"/>
    </location>
</feature>
<dbReference type="EMBL" id="FNYH01000004">
    <property type="protein sequence ID" value="SEI57501.1"/>
    <property type="molecule type" value="Genomic_DNA"/>
</dbReference>
<dbReference type="PANTHER" id="PTHR44858">
    <property type="entry name" value="TETRATRICOPEPTIDE REPEAT PROTEIN 6"/>
    <property type="match status" value="1"/>
</dbReference>
<protein>
    <submittedName>
        <fullName evidence="5">Type IV pilus assembly protein PilF</fullName>
    </submittedName>
</protein>
<sequence length="255" mass="29133">MIKIFAYISLLFLSISLGACGSMAPSPKLQSAQNVQEAYTALGIGYLQKQDLERARYAFARVLESNPQHAQALQGMALIYQTEQESRLAETYFQQALKAQPEFTLARYNYGVFLYRQQKYALACAEFERASQDTFYPQRARIFENIGLCQLQRGRTQAAQAAFIRALQLEPQNSRVHLQLARLYSQDHDYVTAWKHFQHYYHLGNVDAEGLGLGIQIADALPQTPALLSQVIKHLARVYPDSPEYLHYKDSLHHE</sequence>
<dbReference type="STRING" id="64971.SAMN05421831_104173"/>
<feature type="chain" id="PRO_5017336585" evidence="4">
    <location>
        <begin position="22"/>
        <end position="255"/>
    </location>
</feature>